<comment type="similarity">
    <text evidence="2">Belongs to the L6 tetraspanin family.</text>
</comment>
<evidence type="ECO:0000313" key="8">
    <source>
        <dbReference type="Proteomes" id="UP000694680"/>
    </source>
</evidence>
<keyword evidence="5 6" id="KW-0472">Membrane</keyword>
<dbReference type="InterPro" id="IPR008661">
    <property type="entry name" value="L6_membrane"/>
</dbReference>
<accession>A0A8C5FZD7</accession>
<evidence type="ECO:0000256" key="5">
    <source>
        <dbReference type="ARBA" id="ARBA00023136"/>
    </source>
</evidence>
<keyword evidence="3 6" id="KW-0812">Transmembrane</keyword>
<proteinExistence type="inferred from homology"/>
<dbReference type="Pfam" id="PF05805">
    <property type="entry name" value="L6_membrane"/>
    <property type="match status" value="1"/>
</dbReference>
<evidence type="ECO:0000256" key="3">
    <source>
        <dbReference type="ARBA" id="ARBA00022692"/>
    </source>
</evidence>
<evidence type="ECO:0000256" key="1">
    <source>
        <dbReference type="ARBA" id="ARBA00004141"/>
    </source>
</evidence>
<dbReference type="GO" id="GO:0016020">
    <property type="term" value="C:membrane"/>
    <property type="evidence" value="ECO:0007669"/>
    <property type="project" value="UniProtKB-SubCell"/>
</dbReference>
<feature type="transmembrane region" description="Helical" evidence="6">
    <location>
        <begin position="20"/>
        <end position="40"/>
    </location>
</feature>
<comment type="subcellular location">
    <subcellularLocation>
        <location evidence="1">Membrane</location>
        <topology evidence="1">Multi-pass membrane protein</topology>
    </subcellularLocation>
</comment>
<sequence length="208" mass="22900">VIITHCEPESLTHCVCLRCVGVSLIPMAIISMTANILLLFPELKIHFLLEGHVTREALWAPGLWGGALMLTQLLLSCVVLLGSTSCCVLSGTAVSRGPLCLYTTSTQPVQFLPVHRPSGYLFNRTLWTSVCEEPENIVQFNLVLFSVMGLSSALQSLVCVFNVLNTLWGMLLCEDTHTHTHTHTEREGMSSESGQYILISLHHSSSDY</sequence>
<reference evidence="7" key="3">
    <citation type="submission" date="2025-09" db="UniProtKB">
        <authorList>
            <consortium name="Ensembl"/>
        </authorList>
    </citation>
    <scope>IDENTIFICATION</scope>
</reference>
<evidence type="ECO:0000256" key="2">
    <source>
        <dbReference type="ARBA" id="ARBA00006193"/>
    </source>
</evidence>
<dbReference type="PANTHER" id="PTHR14198">
    <property type="entry name" value="TRANSMEMBRANE 4 L6 FAMILY MEMBER 1-RELATED"/>
    <property type="match status" value="1"/>
</dbReference>
<evidence type="ECO:0000256" key="6">
    <source>
        <dbReference type="SAM" id="Phobius"/>
    </source>
</evidence>
<feature type="transmembrane region" description="Helical" evidence="6">
    <location>
        <begin position="61"/>
        <end position="82"/>
    </location>
</feature>
<protein>
    <submittedName>
        <fullName evidence="7">Uncharacterized protein</fullName>
    </submittedName>
</protein>
<evidence type="ECO:0000256" key="4">
    <source>
        <dbReference type="ARBA" id="ARBA00022989"/>
    </source>
</evidence>
<keyword evidence="8" id="KW-1185">Reference proteome</keyword>
<reference evidence="7" key="2">
    <citation type="submission" date="2025-08" db="UniProtKB">
        <authorList>
            <consortium name="Ensembl"/>
        </authorList>
    </citation>
    <scope>IDENTIFICATION</scope>
</reference>
<dbReference type="Ensembl" id="ENSGWIT00000003085.1">
    <property type="protein sequence ID" value="ENSGWIP00000002851.1"/>
    <property type="gene ID" value="ENSGWIG00000001564.1"/>
</dbReference>
<organism evidence="7 8">
    <name type="scientific">Gouania willdenowi</name>
    <name type="common">Blunt-snouted clingfish</name>
    <name type="synonym">Lepadogaster willdenowi</name>
    <dbReference type="NCBI Taxonomy" id="441366"/>
    <lineage>
        <taxon>Eukaryota</taxon>
        <taxon>Metazoa</taxon>
        <taxon>Chordata</taxon>
        <taxon>Craniata</taxon>
        <taxon>Vertebrata</taxon>
        <taxon>Euteleostomi</taxon>
        <taxon>Actinopterygii</taxon>
        <taxon>Neopterygii</taxon>
        <taxon>Teleostei</taxon>
        <taxon>Neoteleostei</taxon>
        <taxon>Acanthomorphata</taxon>
        <taxon>Ovalentaria</taxon>
        <taxon>Blenniimorphae</taxon>
        <taxon>Blenniiformes</taxon>
        <taxon>Gobiesocoidei</taxon>
        <taxon>Gobiesocidae</taxon>
        <taxon>Gobiesocinae</taxon>
        <taxon>Gouania</taxon>
    </lineage>
</organism>
<name>A0A8C5FZD7_GOUWI</name>
<keyword evidence="4 6" id="KW-1133">Transmembrane helix</keyword>
<dbReference type="AlphaFoldDB" id="A0A8C5FZD7"/>
<reference evidence="7" key="1">
    <citation type="submission" date="2020-06" db="EMBL/GenBank/DDBJ databases">
        <authorList>
            <consortium name="Wellcome Sanger Institute Data Sharing"/>
        </authorList>
    </citation>
    <scope>NUCLEOTIDE SEQUENCE [LARGE SCALE GENOMIC DNA]</scope>
</reference>
<evidence type="ECO:0000313" key="7">
    <source>
        <dbReference type="Ensembl" id="ENSGWIP00000002851.1"/>
    </source>
</evidence>
<dbReference type="Proteomes" id="UP000694680">
    <property type="component" value="Chromosome 13"/>
</dbReference>